<comment type="caution">
    <text evidence="1">The sequence shown here is derived from an EMBL/GenBank/DDBJ whole genome shotgun (WGS) entry which is preliminary data.</text>
</comment>
<feature type="non-terminal residue" evidence="1">
    <location>
        <position position="491"/>
    </location>
</feature>
<keyword evidence="2" id="KW-1185">Reference proteome</keyword>
<dbReference type="EMBL" id="JANBVB010002248">
    <property type="protein sequence ID" value="KAJ2887374.1"/>
    <property type="molecule type" value="Genomic_DNA"/>
</dbReference>
<proteinExistence type="predicted"/>
<dbReference type="Proteomes" id="UP001139981">
    <property type="component" value="Unassembled WGS sequence"/>
</dbReference>
<sequence length="491" mass="52173">MQSSLHKYFFQLEFTDDGAEQRSSEEGAPPPAIEIAELRGVAMSPSASSYNGSVIEGLDSVMLPSMSAIFGHGSPSFYGSENYGHRRSGSGNSSNHSLYLGHHDPRPVSSSSHYSLRDNVEAADNLPLGGLARHSNLYQDASSAREHYRNVKSSAAASTATTTRPSSVSQYVQYYAPRHSTDEQPRNGTSGRKDVIGMNTSESQSPVTVSMRTRSISRSSVGSAGGSVQTMKSVSDIRASAATSSNRDRRVSGDNGAAGNDTPPTANNEQTRLGRTSWYRSLHGISPLSRQPKSLSSEAEFVNSGAIDSTDANKAVGNESRIPRIAGVAPPNTNRLAGTKDPSESTGLSGIASKIKRKLLTPMNIHRSRDKRSSLSHQKPIAEGGSDFDTSDFTGPESEEGSETEGQLRPSVIASTRRLAAEHRRATSTCASSGPSMPISASPSARATPPGISRPDMPPPSTRPPPRPESRGRGELSSIPTAVKNALLRRL</sequence>
<organism evidence="1 2">
    <name type="scientific">Coemansia aciculifera</name>
    <dbReference type="NCBI Taxonomy" id="417176"/>
    <lineage>
        <taxon>Eukaryota</taxon>
        <taxon>Fungi</taxon>
        <taxon>Fungi incertae sedis</taxon>
        <taxon>Zoopagomycota</taxon>
        <taxon>Kickxellomycotina</taxon>
        <taxon>Kickxellomycetes</taxon>
        <taxon>Kickxellales</taxon>
        <taxon>Kickxellaceae</taxon>
        <taxon>Coemansia</taxon>
    </lineage>
</organism>
<gene>
    <name evidence="1" type="ORF">IWW38_005153</name>
</gene>
<protein>
    <submittedName>
        <fullName evidence="1">Uncharacterized protein</fullName>
    </submittedName>
</protein>
<evidence type="ECO:0000313" key="2">
    <source>
        <dbReference type="Proteomes" id="UP001139981"/>
    </source>
</evidence>
<evidence type="ECO:0000313" key="1">
    <source>
        <dbReference type="EMBL" id="KAJ2887374.1"/>
    </source>
</evidence>
<name>A0ACC1LW11_9FUNG</name>
<reference evidence="1" key="1">
    <citation type="submission" date="2022-07" db="EMBL/GenBank/DDBJ databases">
        <title>Phylogenomic reconstructions and comparative analyses of Kickxellomycotina fungi.</title>
        <authorList>
            <person name="Reynolds N.K."/>
            <person name="Stajich J.E."/>
            <person name="Barry K."/>
            <person name="Grigoriev I.V."/>
            <person name="Crous P."/>
            <person name="Smith M.E."/>
        </authorList>
    </citation>
    <scope>NUCLEOTIDE SEQUENCE</scope>
    <source>
        <strain evidence="1">CBS 190363</strain>
    </source>
</reference>
<accession>A0ACC1LW11</accession>